<feature type="transmembrane region" description="Helical" evidence="7">
    <location>
        <begin position="194"/>
        <end position="222"/>
    </location>
</feature>
<keyword evidence="5 7" id="KW-0472">Membrane</keyword>
<dbReference type="EMBL" id="JACIJJ010000005">
    <property type="protein sequence ID" value="MBB5699764.1"/>
    <property type="molecule type" value="Genomic_DNA"/>
</dbReference>
<protein>
    <submittedName>
        <fullName evidence="8">Membrane protein</fullName>
    </submittedName>
</protein>
<dbReference type="AlphaFoldDB" id="A0A7W9EJ23"/>
<comment type="subcellular location">
    <subcellularLocation>
        <location evidence="1">Cell membrane</location>
        <topology evidence="1">Multi-pass membrane protein</topology>
    </subcellularLocation>
</comment>
<evidence type="ECO:0000256" key="3">
    <source>
        <dbReference type="ARBA" id="ARBA00022692"/>
    </source>
</evidence>
<keyword evidence="3 7" id="KW-0812">Transmembrane</keyword>
<evidence type="ECO:0000256" key="5">
    <source>
        <dbReference type="ARBA" id="ARBA00023136"/>
    </source>
</evidence>
<evidence type="ECO:0000256" key="2">
    <source>
        <dbReference type="ARBA" id="ARBA00022475"/>
    </source>
</evidence>
<feature type="transmembrane region" description="Helical" evidence="7">
    <location>
        <begin position="157"/>
        <end position="188"/>
    </location>
</feature>
<feature type="transmembrane region" description="Helical" evidence="7">
    <location>
        <begin position="271"/>
        <end position="293"/>
    </location>
</feature>
<gene>
    <name evidence="8" type="ORF">FHR19_003138</name>
</gene>
<dbReference type="NCBIfam" id="TIGR00765">
    <property type="entry name" value="yihY_not_rbn"/>
    <property type="match status" value="1"/>
</dbReference>
<reference evidence="8 9" key="1">
    <citation type="submission" date="2020-08" db="EMBL/GenBank/DDBJ databases">
        <title>Genomic Encyclopedia of Type Strains, Phase IV (KMG-IV): sequencing the most valuable type-strain genomes for metagenomic binning, comparative biology and taxonomic classification.</title>
        <authorList>
            <person name="Goeker M."/>
        </authorList>
    </citation>
    <scope>NUCLEOTIDE SEQUENCE [LARGE SCALE GENOMIC DNA]</scope>
    <source>
        <strain evidence="8 9">DSM 27244</strain>
    </source>
</reference>
<accession>A0A7W9EJ23</accession>
<organism evidence="8 9">
    <name type="scientific">Sphingomonas yantingensis</name>
    <dbReference type="NCBI Taxonomy" id="1241761"/>
    <lineage>
        <taxon>Bacteria</taxon>
        <taxon>Pseudomonadati</taxon>
        <taxon>Pseudomonadota</taxon>
        <taxon>Alphaproteobacteria</taxon>
        <taxon>Sphingomonadales</taxon>
        <taxon>Sphingomonadaceae</taxon>
        <taxon>Sphingomonas</taxon>
    </lineage>
</organism>
<proteinExistence type="predicted"/>
<keyword evidence="9" id="KW-1185">Reference proteome</keyword>
<sequence length="339" mass="36312">MKDTAIDRRTDGDVADARPGAQSTQPWHHPWHAWRSILGRVWIMTGYHNLSLMAAGVAFYAFLSIAPLLGAIVMSYSLFADPQTVVQHMQTIFELVPADAARLISDQLIAVVSTASSKAGFGLAIALFLAIYGAMRASSAIIQALNVIYEEEEGRNIVVTTLLSAALTVGAIVAAIVGLLSAVGLGYLKFLTDYLGAAGVVTLQIITWIIAALIASAAFGFVYRFGPDRAPARWQWLTIGSVTATLLWLAATLGFGVYAANFADYNATYGALGAVVVLLMWLFVSSFAVLIGAELNAEAERQTAIDTTTGAERPLGKRGARMADTLPSKRQIKPRRGQY</sequence>
<evidence type="ECO:0000313" key="9">
    <source>
        <dbReference type="Proteomes" id="UP000557739"/>
    </source>
</evidence>
<dbReference type="InterPro" id="IPR017039">
    <property type="entry name" value="Virul_fac_BrkB"/>
</dbReference>
<evidence type="ECO:0000256" key="4">
    <source>
        <dbReference type="ARBA" id="ARBA00022989"/>
    </source>
</evidence>
<evidence type="ECO:0000256" key="1">
    <source>
        <dbReference type="ARBA" id="ARBA00004651"/>
    </source>
</evidence>
<evidence type="ECO:0000256" key="6">
    <source>
        <dbReference type="SAM" id="MobiDB-lite"/>
    </source>
</evidence>
<dbReference type="Proteomes" id="UP000557739">
    <property type="component" value="Unassembled WGS sequence"/>
</dbReference>
<dbReference type="PIRSF" id="PIRSF035875">
    <property type="entry name" value="RNase_BN"/>
    <property type="match status" value="1"/>
</dbReference>
<feature type="region of interest" description="Disordered" evidence="6">
    <location>
        <begin position="1"/>
        <end position="27"/>
    </location>
</feature>
<evidence type="ECO:0000313" key="8">
    <source>
        <dbReference type="EMBL" id="MBB5699764.1"/>
    </source>
</evidence>
<keyword evidence="2" id="KW-1003">Cell membrane</keyword>
<feature type="compositionally biased region" description="Basic and acidic residues" evidence="6">
    <location>
        <begin position="1"/>
        <end position="16"/>
    </location>
</feature>
<dbReference type="Pfam" id="PF03631">
    <property type="entry name" value="Virul_fac_BrkB"/>
    <property type="match status" value="1"/>
</dbReference>
<feature type="transmembrane region" description="Helical" evidence="7">
    <location>
        <begin position="234"/>
        <end position="259"/>
    </location>
</feature>
<feature type="transmembrane region" description="Helical" evidence="7">
    <location>
        <begin position="50"/>
        <end position="79"/>
    </location>
</feature>
<dbReference type="PANTHER" id="PTHR30213">
    <property type="entry name" value="INNER MEMBRANE PROTEIN YHJD"/>
    <property type="match status" value="1"/>
</dbReference>
<dbReference type="RefSeq" id="WP_343053294.1">
    <property type="nucleotide sequence ID" value="NZ_JACIJJ010000005.1"/>
</dbReference>
<evidence type="ECO:0000256" key="7">
    <source>
        <dbReference type="SAM" id="Phobius"/>
    </source>
</evidence>
<name>A0A7W9EJ23_9SPHN</name>
<dbReference type="PANTHER" id="PTHR30213:SF0">
    <property type="entry name" value="UPF0761 MEMBRANE PROTEIN YIHY"/>
    <property type="match status" value="1"/>
</dbReference>
<dbReference type="GO" id="GO:0005886">
    <property type="term" value="C:plasma membrane"/>
    <property type="evidence" value="ECO:0007669"/>
    <property type="project" value="UniProtKB-SubCell"/>
</dbReference>
<feature type="transmembrane region" description="Helical" evidence="7">
    <location>
        <begin position="121"/>
        <end position="145"/>
    </location>
</feature>
<keyword evidence="4 7" id="KW-1133">Transmembrane helix</keyword>
<comment type="caution">
    <text evidence="8">The sequence shown here is derived from an EMBL/GenBank/DDBJ whole genome shotgun (WGS) entry which is preliminary data.</text>
</comment>